<dbReference type="PROSITE" id="PS51725">
    <property type="entry name" value="ABM"/>
    <property type="match status" value="1"/>
</dbReference>
<organism evidence="2 3">
    <name type="scientific">Amphritea balenae</name>
    <dbReference type="NCBI Taxonomy" id="452629"/>
    <lineage>
        <taxon>Bacteria</taxon>
        <taxon>Pseudomonadati</taxon>
        <taxon>Pseudomonadota</taxon>
        <taxon>Gammaproteobacteria</taxon>
        <taxon>Oceanospirillales</taxon>
        <taxon>Oceanospirillaceae</taxon>
        <taxon>Amphritea</taxon>
    </lineage>
</organism>
<sequence length="102" mass="11609">MYIAMNRFKIKPGHEQEFIEIWKNRDSHLNEVAGFISFNLLQGEPGEEYTLMSSHAVWQDRASFDGWLTSDAFKKAHASAGGKNRKDIYIGPPSFEGFEAVL</sequence>
<dbReference type="OrthoDB" id="9798115at2"/>
<keyword evidence="3" id="KW-1185">Reference proteome</keyword>
<dbReference type="InterPro" id="IPR011008">
    <property type="entry name" value="Dimeric_a/b-barrel"/>
</dbReference>
<dbReference type="InterPro" id="IPR050404">
    <property type="entry name" value="Heme-degrading_MO"/>
</dbReference>
<comment type="caution">
    <text evidence="2">The sequence shown here is derived from an EMBL/GenBank/DDBJ whole genome shotgun (WGS) entry which is preliminary data.</text>
</comment>
<keyword evidence="2" id="KW-0560">Oxidoreductase</keyword>
<dbReference type="EMBL" id="RQXV01000002">
    <property type="protein sequence ID" value="RRD00600.1"/>
    <property type="molecule type" value="Genomic_DNA"/>
</dbReference>
<dbReference type="AlphaFoldDB" id="A0A3P1SU33"/>
<dbReference type="Gene3D" id="3.30.70.100">
    <property type="match status" value="1"/>
</dbReference>
<gene>
    <name evidence="2" type="ORF">EHS89_05800</name>
</gene>
<evidence type="ECO:0000259" key="1">
    <source>
        <dbReference type="PROSITE" id="PS51725"/>
    </source>
</evidence>
<feature type="domain" description="ABM" evidence="1">
    <location>
        <begin position="2"/>
        <end position="98"/>
    </location>
</feature>
<reference evidence="2 3" key="1">
    <citation type="submission" date="2018-11" db="EMBL/GenBank/DDBJ databases">
        <title>The draft genome sequence of Amphritea balenae JAMM 1525T.</title>
        <authorList>
            <person name="Fang Z."/>
            <person name="Zhang Y."/>
            <person name="Han X."/>
        </authorList>
    </citation>
    <scope>NUCLEOTIDE SEQUENCE [LARGE SCALE GENOMIC DNA]</scope>
    <source>
        <strain evidence="2 3">JAMM 1525</strain>
    </source>
</reference>
<dbReference type="RefSeq" id="WP_124925181.1">
    <property type="nucleotide sequence ID" value="NZ_BMOH01000003.1"/>
</dbReference>
<dbReference type="PANTHER" id="PTHR34474">
    <property type="entry name" value="SIGNAL TRANSDUCTION PROTEIN TRAP"/>
    <property type="match status" value="1"/>
</dbReference>
<accession>A0A3P1SU33</accession>
<evidence type="ECO:0000313" key="3">
    <source>
        <dbReference type="Proteomes" id="UP000267535"/>
    </source>
</evidence>
<proteinExistence type="predicted"/>
<name>A0A3P1SU33_9GAMM</name>
<protein>
    <submittedName>
        <fullName evidence="2">Antibiotic biosynthesis monooxygenase</fullName>
    </submittedName>
</protein>
<dbReference type="SUPFAM" id="SSF54909">
    <property type="entry name" value="Dimeric alpha+beta barrel"/>
    <property type="match status" value="1"/>
</dbReference>
<evidence type="ECO:0000313" key="2">
    <source>
        <dbReference type="EMBL" id="RRD00600.1"/>
    </source>
</evidence>
<dbReference type="Proteomes" id="UP000267535">
    <property type="component" value="Unassembled WGS sequence"/>
</dbReference>
<dbReference type="InterPro" id="IPR007138">
    <property type="entry name" value="ABM_dom"/>
</dbReference>
<dbReference type="GO" id="GO:0004497">
    <property type="term" value="F:monooxygenase activity"/>
    <property type="evidence" value="ECO:0007669"/>
    <property type="project" value="UniProtKB-KW"/>
</dbReference>
<keyword evidence="2" id="KW-0503">Monooxygenase</keyword>
<dbReference type="Pfam" id="PF03992">
    <property type="entry name" value="ABM"/>
    <property type="match status" value="1"/>
</dbReference>
<dbReference type="PANTHER" id="PTHR34474:SF2">
    <property type="entry name" value="SIGNAL TRANSDUCTION PROTEIN TRAP"/>
    <property type="match status" value="1"/>
</dbReference>